<organism evidence="1 2">
    <name type="scientific">Ambrosiozyma monospora</name>
    <name type="common">Yeast</name>
    <name type="synonym">Endomycopsis monosporus</name>
    <dbReference type="NCBI Taxonomy" id="43982"/>
    <lineage>
        <taxon>Eukaryota</taxon>
        <taxon>Fungi</taxon>
        <taxon>Dikarya</taxon>
        <taxon>Ascomycota</taxon>
        <taxon>Saccharomycotina</taxon>
        <taxon>Pichiomycetes</taxon>
        <taxon>Pichiales</taxon>
        <taxon>Pichiaceae</taxon>
        <taxon>Ambrosiozyma</taxon>
    </lineage>
</organism>
<dbReference type="Proteomes" id="UP001165064">
    <property type="component" value="Unassembled WGS sequence"/>
</dbReference>
<accession>A0ACB5T9G0</accession>
<proteinExistence type="predicted"/>
<evidence type="ECO:0000313" key="1">
    <source>
        <dbReference type="EMBL" id="GME84203.1"/>
    </source>
</evidence>
<name>A0ACB5T9G0_AMBMO</name>
<comment type="caution">
    <text evidence="1">The sequence shown here is derived from an EMBL/GenBank/DDBJ whole genome shotgun (WGS) entry which is preliminary data.</text>
</comment>
<reference evidence="1" key="1">
    <citation type="submission" date="2023-04" db="EMBL/GenBank/DDBJ databases">
        <title>Ambrosiozyma monospora NBRC 10751.</title>
        <authorList>
            <person name="Ichikawa N."/>
            <person name="Sato H."/>
            <person name="Tonouchi N."/>
        </authorList>
    </citation>
    <scope>NUCLEOTIDE SEQUENCE</scope>
    <source>
        <strain evidence="1">NBRC 10751</strain>
    </source>
</reference>
<keyword evidence="2" id="KW-1185">Reference proteome</keyword>
<evidence type="ECO:0000313" key="2">
    <source>
        <dbReference type="Proteomes" id="UP001165064"/>
    </source>
</evidence>
<gene>
    <name evidence="1" type="ORF">Amon02_000667600</name>
</gene>
<protein>
    <submittedName>
        <fullName evidence="1">Unnamed protein product</fullName>
    </submittedName>
</protein>
<dbReference type="EMBL" id="BSXS01005324">
    <property type="protein sequence ID" value="GME84203.1"/>
    <property type="molecule type" value="Genomic_DNA"/>
</dbReference>
<sequence>MTNLFDGVPQEHTPQEETIVTEQPTRRNKSNRKRLKIDNSIQISVSELREFNTNYVDARISEITELQLKASAETPEKLFSDSTNHLPEFMKTAVTTMIHSNVGPSIDAIVRRKRRRSSSVSSIEQARREDTTFRSNFADITNNIELGDNGPPDFHDMDFDIQKNDNFDDAMLDITFPDANLQEDQYDNHEKSSMNTFFKNGNYSHHGESLSMTQQIAKVDMELQQFYDDLMDMKETSTVGVMVDGSQDIKELDFVDLLPDGASCNRSMVASNFHKLLHLATKSMIGLDYTRSEHDKSKWSLLSAENIVVYC</sequence>